<gene>
    <name evidence="7" type="ORF">PCL_02330</name>
</gene>
<evidence type="ECO:0000313" key="8">
    <source>
        <dbReference type="Proteomes" id="UP000245956"/>
    </source>
</evidence>
<dbReference type="InterPro" id="IPR001128">
    <property type="entry name" value="Cyt_P450"/>
</dbReference>
<dbReference type="EMBL" id="LCWV01000016">
    <property type="protein sequence ID" value="PWI67929.1"/>
    <property type="molecule type" value="Genomic_DNA"/>
</dbReference>
<dbReference type="GO" id="GO:0016705">
    <property type="term" value="F:oxidoreductase activity, acting on paired donors, with incorporation or reduction of molecular oxygen"/>
    <property type="evidence" value="ECO:0007669"/>
    <property type="project" value="InterPro"/>
</dbReference>
<dbReference type="CDD" id="cd11030">
    <property type="entry name" value="CYP105-like"/>
    <property type="match status" value="1"/>
</dbReference>
<evidence type="ECO:0000256" key="4">
    <source>
        <dbReference type="ARBA" id="ARBA00023002"/>
    </source>
</evidence>
<keyword evidence="4" id="KW-0560">Oxidoreductase</keyword>
<comment type="similarity">
    <text evidence="1">Belongs to the cytochrome P450 family.</text>
</comment>
<dbReference type="PANTHER" id="PTHR46696:SF6">
    <property type="entry name" value="P450, PUTATIVE (EUROFUNG)-RELATED"/>
    <property type="match status" value="1"/>
</dbReference>
<dbReference type="InterPro" id="IPR002397">
    <property type="entry name" value="Cyt_P450_B"/>
</dbReference>
<dbReference type="GO" id="GO:0020037">
    <property type="term" value="F:heme binding"/>
    <property type="evidence" value="ECO:0007669"/>
    <property type="project" value="InterPro"/>
</dbReference>
<evidence type="ECO:0000256" key="5">
    <source>
        <dbReference type="ARBA" id="ARBA00023004"/>
    </source>
</evidence>
<evidence type="ECO:0008006" key="9">
    <source>
        <dbReference type="Google" id="ProtNLM"/>
    </source>
</evidence>
<accession>A0A2U3E087</accession>
<evidence type="ECO:0000256" key="1">
    <source>
        <dbReference type="ARBA" id="ARBA00010617"/>
    </source>
</evidence>
<sequence>MGLSVTVGDDTTPLAFSGRGAGDVRRTDATYWGHVNNSLRDLFAVFHVGRLRRIHSRLPCPFVPARMRALPGTPQHRGATAKRSSGPAAAHASCLQRAVPRSNIPTNPYSCVVMLARVGNQDRSKITPSLGFMQHQKRTQIIYTESLVPNKLPCKQRGIRFIIYILDKPSLIDLAAGALHRIAEKMTVPEPPKFPFLRASGLEPPAEFARLRATDPLSQVRLFDGSLAWLATKYEDVCFVATDDRLSKVRARPGFPELSAGGKEAAKAKATFVDMDAPDHMHQRGMVEKFFDTTYVNNLRPYIQKTVDDLLDAIVAKGCDSGPIDLIKEFALPVPSYVIYHILGVPPHDLEKLTHKNAIRSNGSATAREASAASQELLDYLSALVDDRAREPKNDLISSLVTEQVKPGHIEKSDAVQIAFLLLVAGNATMVNMIALGVVTLFQNPSQLEQLKKDPSLASAFVKELTRFHTGSALAMKRTAKVDVQLRGKLIKAGEGIIASNQSANRDEDVFADPDTFDLNRKWPVDKDPLGYGFGDHRCIAELLANTELTTVFSTLFQKLPGLTLTQRPEDVQCTPLHKDVGIVELPVRF</sequence>
<dbReference type="AlphaFoldDB" id="A0A2U3E087"/>
<evidence type="ECO:0000256" key="6">
    <source>
        <dbReference type="ARBA" id="ARBA00023033"/>
    </source>
</evidence>
<dbReference type="PANTHER" id="PTHR46696">
    <property type="entry name" value="P450, PUTATIVE (EUROFUNG)-RELATED"/>
    <property type="match status" value="1"/>
</dbReference>
<dbReference type="Pfam" id="PF00067">
    <property type="entry name" value="p450"/>
    <property type="match status" value="1"/>
</dbReference>
<keyword evidence="5" id="KW-0408">Iron</keyword>
<reference evidence="7 8" key="1">
    <citation type="journal article" date="2016" name="Front. Microbiol.">
        <title>Genome and transcriptome sequences reveal the specific parasitism of the nematophagous Purpureocillium lilacinum 36-1.</title>
        <authorList>
            <person name="Xie J."/>
            <person name="Li S."/>
            <person name="Mo C."/>
            <person name="Xiao X."/>
            <person name="Peng D."/>
            <person name="Wang G."/>
            <person name="Xiao Y."/>
        </authorList>
    </citation>
    <scope>NUCLEOTIDE SEQUENCE [LARGE SCALE GENOMIC DNA]</scope>
    <source>
        <strain evidence="7 8">36-1</strain>
    </source>
</reference>
<evidence type="ECO:0000313" key="7">
    <source>
        <dbReference type="EMBL" id="PWI67929.1"/>
    </source>
</evidence>
<evidence type="ECO:0000256" key="3">
    <source>
        <dbReference type="ARBA" id="ARBA00022723"/>
    </source>
</evidence>
<name>A0A2U3E087_PURLI</name>
<dbReference type="GO" id="GO:0004497">
    <property type="term" value="F:monooxygenase activity"/>
    <property type="evidence" value="ECO:0007669"/>
    <property type="project" value="UniProtKB-KW"/>
</dbReference>
<comment type="caution">
    <text evidence="7">The sequence shown here is derived from an EMBL/GenBank/DDBJ whole genome shotgun (WGS) entry which is preliminary data.</text>
</comment>
<dbReference type="InterPro" id="IPR036396">
    <property type="entry name" value="Cyt_P450_sf"/>
</dbReference>
<dbReference type="PRINTS" id="PR00359">
    <property type="entry name" value="BP450"/>
</dbReference>
<dbReference type="Gene3D" id="1.10.630.10">
    <property type="entry name" value="Cytochrome P450"/>
    <property type="match status" value="1"/>
</dbReference>
<organism evidence="7 8">
    <name type="scientific">Purpureocillium lilacinum</name>
    <name type="common">Paecilomyces lilacinus</name>
    <dbReference type="NCBI Taxonomy" id="33203"/>
    <lineage>
        <taxon>Eukaryota</taxon>
        <taxon>Fungi</taxon>
        <taxon>Dikarya</taxon>
        <taxon>Ascomycota</taxon>
        <taxon>Pezizomycotina</taxon>
        <taxon>Sordariomycetes</taxon>
        <taxon>Hypocreomycetidae</taxon>
        <taxon>Hypocreales</taxon>
        <taxon>Ophiocordycipitaceae</taxon>
        <taxon>Purpureocillium</taxon>
    </lineage>
</organism>
<dbReference type="Proteomes" id="UP000245956">
    <property type="component" value="Unassembled WGS sequence"/>
</dbReference>
<keyword evidence="3" id="KW-0479">Metal-binding</keyword>
<dbReference type="SUPFAM" id="SSF48264">
    <property type="entry name" value="Cytochrome P450"/>
    <property type="match status" value="1"/>
</dbReference>
<keyword evidence="2" id="KW-0349">Heme</keyword>
<protein>
    <recommendedName>
        <fullName evidence="9">Cytochrome P450 55A2</fullName>
    </recommendedName>
</protein>
<keyword evidence="6" id="KW-0503">Monooxygenase</keyword>
<proteinExistence type="inferred from homology"/>
<dbReference type="FunFam" id="1.10.630.10:FF:000018">
    <property type="entry name" value="Cytochrome P450 monooxygenase"/>
    <property type="match status" value="1"/>
</dbReference>
<dbReference type="GO" id="GO:0005506">
    <property type="term" value="F:iron ion binding"/>
    <property type="evidence" value="ECO:0007669"/>
    <property type="project" value="InterPro"/>
</dbReference>
<evidence type="ECO:0000256" key="2">
    <source>
        <dbReference type="ARBA" id="ARBA00022617"/>
    </source>
</evidence>